<dbReference type="PANTHER" id="PTHR11795:SF450">
    <property type="entry name" value="ABC TRANSPORTER PERMEASE PROTEIN"/>
    <property type="match status" value="1"/>
</dbReference>
<evidence type="ECO:0000256" key="6">
    <source>
        <dbReference type="ARBA" id="ARBA00022989"/>
    </source>
</evidence>
<dbReference type="GO" id="GO:0022857">
    <property type="term" value="F:transmembrane transporter activity"/>
    <property type="evidence" value="ECO:0007669"/>
    <property type="project" value="InterPro"/>
</dbReference>
<evidence type="ECO:0000256" key="7">
    <source>
        <dbReference type="ARBA" id="ARBA00023136"/>
    </source>
</evidence>
<evidence type="ECO:0000256" key="2">
    <source>
        <dbReference type="ARBA" id="ARBA00022448"/>
    </source>
</evidence>
<keyword evidence="7 9" id="KW-0472">Membrane</keyword>
<keyword evidence="6 9" id="KW-1133">Transmembrane helix</keyword>
<gene>
    <name evidence="10" type="ORF">SAMN06265784_102528</name>
</gene>
<keyword evidence="3" id="KW-1003">Cell membrane</keyword>
<dbReference type="GO" id="GO:0005886">
    <property type="term" value="C:plasma membrane"/>
    <property type="evidence" value="ECO:0007669"/>
    <property type="project" value="UniProtKB-SubCell"/>
</dbReference>
<dbReference type="EMBL" id="FXAT01000002">
    <property type="protein sequence ID" value="SMG26410.1"/>
    <property type="molecule type" value="Genomic_DNA"/>
</dbReference>
<dbReference type="PANTHER" id="PTHR11795">
    <property type="entry name" value="BRANCHED-CHAIN AMINO ACID TRANSPORT SYSTEM PERMEASE PROTEIN LIVH"/>
    <property type="match status" value="1"/>
</dbReference>
<evidence type="ECO:0000256" key="8">
    <source>
        <dbReference type="ARBA" id="ARBA00037998"/>
    </source>
</evidence>
<keyword evidence="2" id="KW-0813">Transport</keyword>
<feature type="transmembrane region" description="Helical" evidence="9">
    <location>
        <begin position="189"/>
        <end position="211"/>
    </location>
</feature>
<evidence type="ECO:0000313" key="10">
    <source>
        <dbReference type="EMBL" id="SMG26410.1"/>
    </source>
</evidence>
<dbReference type="GO" id="GO:0006865">
    <property type="term" value="P:amino acid transport"/>
    <property type="evidence" value="ECO:0007669"/>
    <property type="project" value="UniProtKB-KW"/>
</dbReference>
<dbReference type="Pfam" id="PF02653">
    <property type="entry name" value="BPD_transp_2"/>
    <property type="match status" value="1"/>
</dbReference>
<dbReference type="Proteomes" id="UP000193228">
    <property type="component" value="Unassembled WGS sequence"/>
</dbReference>
<organism evidence="10 11">
    <name type="scientific">Paraburkholderia susongensis</name>
    <dbReference type="NCBI Taxonomy" id="1515439"/>
    <lineage>
        <taxon>Bacteria</taxon>
        <taxon>Pseudomonadati</taxon>
        <taxon>Pseudomonadota</taxon>
        <taxon>Betaproteobacteria</taxon>
        <taxon>Burkholderiales</taxon>
        <taxon>Burkholderiaceae</taxon>
        <taxon>Paraburkholderia</taxon>
    </lineage>
</organism>
<keyword evidence="4 9" id="KW-0812">Transmembrane</keyword>
<evidence type="ECO:0000256" key="5">
    <source>
        <dbReference type="ARBA" id="ARBA00022970"/>
    </source>
</evidence>
<protein>
    <submittedName>
        <fullName evidence="10">Amino acid/amide ABC transporter membrane protein 1, HAAT family</fullName>
    </submittedName>
</protein>
<feature type="transmembrane region" description="Helical" evidence="9">
    <location>
        <begin position="263"/>
        <end position="282"/>
    </location>
</feature>
<name>A0A1X7JEG2_9BURK</name>
<evidence type="ECO:0000256" key="4">
    <source>
        <dbReference type="ARBA" id="ARBA00022692"/>
    </source>
</evidence>
<evidence type="ECO:0000256" key="9">
    <source>
        <dbReference type="SAM" id="Phobius"/>
    </source>
</evidence>
<reference evidence="11" key="1">
    <citation type="submission" date="2017-04" db="EMBL/GenBank/DDBJ databases">
        <authorList>
            <person name="Varghese N."/>
            <person name="Submissions S."/>
        </authorList>
    </citation>
    <scope>NUCLEOTIDE SEQUENCE [LARGE SCALE GENOMIC DNA]</scope>
    <source>
        <strain evidence="11">LMG 29540</strain>
    </source>
</reference>
<evidence type="ECO:0000256" key="3">
    <source>
        <dbReference type="ARBA" id="ARBA00022475"/>
    </source>
</evidence>
<dbReference type="AlphaFoldDB" id="A0A1X7JEG2"/>
<feature type="transmembrane region" description="Helical" evidence="9">
    <location>
        <begin position="90"/>
        <end position="112"/>
    </location>
</feature>
<evidence type="ECO:0000256" key="1">
    <source>
        <dbReference type="ARBA" id="ARBA00004651"/>
    </source>
</evidence>
<feature type="transmembrane region" description="Helical" evidence="9">
    <location>
        <begin position="139"/>
        <end position="157"/>
    </location>
</feature>
<dbReference type="RefSeq" id="WP_085481652.1">
    <property type="nucleotide sequence ID" value="NZ_FXAT01000002.1"/>
</dbReference>
<feature type="transmembrane region" description="Helical" evidence="9">
    <location>
        <begin position="49"/>
        <end position="78"/>
    </location>
</feature>
<feature type="transmembrane region" description="Helical" evidence="9">
    <location>
        <begin position="223"/>
        <end position="251"/>
    </location>
</feature>
<comment type="similarity">
    <text evidence="8">Belongs to the binding-protein-dependent transport system permease family. LivHM subfamily.</text>
</comment>
<dbReference type="InterPro" id="IPR001851">
    <property type="entry name" value="ABC_transp_permease"/>
</dbReference>
<keyword evidence="5" id="KW-0029">Amino-acid transport</keyword>
<dbReference type="CDD" id="cd06582">
    <property type="entry name" value="TM_PBP1_LivH_like"/>
    <property type="match status" value="1"/>
</dbReference>
<dbReference type="STRING" id="1515439.SAMN06265784_102528"/>
<keyword evidence="11" id="KW-1185">Reference proteome</keyword>
<sequence length="289" mass="29369">MTELIQYLVSGLVVGCIYGLVAIGFTAVYNATHIVNFAQGETSMLAALTAASLIALGVPLVVALLLAVGFVALVNVAIERVAIRPIGNDVTRGIIITIGVGIVAQGLAALAWGTDAQPLPAFSGSGSLNLHGVSVPRQALWVFGTTAVLMAGLYLFLTRTYLGKAFRACAMNRDAAGLMGIPTRSMRGIGFLLSGFVGGVAGVIIAPIALMQYDSGTPLGIKGFVACIIGGFGNPLGAAVGGLLLGVLEALCAGYLSSGMKDAIAYVLLLVFLLVRPGGMLGEFGGARA</sequence>
<dbReference type="InterPro" id="IPR052157">
    <property type="entry name" value="BCAA_transport_permease"/>
</dbReference>
<feature type="transmembrane region" description="Helical" evidence="9">
    <location>
        <begin position="7"/>
        <end position="29"/>
    </location>
</feature>
<proteinExistence type="inferred from homology"/>
<dbReference type="OrthoDB" id="9807115at2"/>
<evidence type="ECO:0000313" key="11">
    <source>
        <dbReference type="Proteomes" id="UP000193228"/>
    </source>
</evidence>
<comment type="subcellular location">
    <subcellularLocation>
        <location evidence="1">Cell membrane</location>
        <topology evidence="1">Multi-pass membrane protein</topology>
    </subcellularLocation>
</comment>
<accession>A0A1X7JEG2</accession>